<dbReference type="Proteomes" id="UP000077469">
    <property type="component" value="Chromosome"/>
</dbReference>
<keyword evidence="1" id="KW-0732">Signal</keyword>
<feature type="signal peptide" evidence="1">
    <location>
        <begin position="1"/>
        <end position="18"/>
    </location>
</feature>
<dbReference type="AlphaFoldDB" id="A0A0X1KPR4"/>
<dbReference type="OrthoDB" id="37390at2"/>
<dbReference type="KEGG" id="phy:AJ81_02395"/>
<name>A0A0X1KPR4_9THEM</name>
<evidence type="ECO:0000313" key="3">
    <source>
        <dbReference type="Proteomes" id="UP000077469"/>
    </source>
</evidence>
<proteinExistence type="predicted"/>
<evidence type="ECO:0000256" key="1">
    <source>
        <dbReference type="SAM" id="SignalP"/>
    </source>
</evidence>
<gene>
    <name evidence="2" type="ORF">AJ81_02395</name>
</gene>
<dbReference type="EMBL" id="CP007141">
    <property type="protein sequence ID" value="AJC73243.1"/>
    <property type="molecule type" value="Genomic_DNA"/>
</dbReference>
<dbReference type="RefSeq" id="WP_031503730.1">
    <property type="nucleotide sequence ID" value="NC_022795.1"/>
</dbReference>
<sequence length="176" mass="18326">MRRLVVMAVLVVSALALAAVNLDVFGNYHFTLSATPTAAASISYLSFGLQVGYEVTEGVQIGGGVGLAYFLPDATAATAFLGVASPTQWTLDLTVSAKYAIPINDFSAVVVKGYGGLSIPGFTGFDKLGYIVGAKVLYVFDMVDFNVGFGAGIEMRTYGTSSITTVPVGVLANIKF</sequence>
<organism evidence="2 3">
    <name type="scientific">Pseudothermotoga hypogea DSM 11164 = NBRC 106472</name>
    <dbReference type="NCBI Taxonomy" id="1123384"/>
    <lineage>
        <taxon>Bacteria</taxon>
        <taxon>Thermotogati</taxon>
        <taxon>Thermotogota</taxon>
        <taxon>Thermotogae</taxon>
        <taxon>Thermotogales</taxon>
        <taxon>Thermotogaceae</taxon>
        <taxon>Pseudothermotoga</taxon>
    </lineage>
</organism>
<feature type="chain" id="PRO_5006945739" evidence="1">
    <location>
        <begin position="19"/>
        <end position="176"/>
    </location>
</feature>
<dbReference type="STRING" id="1123384.AJ81_02395"/>
<keyword evidence="3" id="KW-1185">Reference proteome</keyword>
<reference evidence="2 3" key="1">
    <citation type="submission" date="2014-01" db="EMBL/GenBank/DDBJ databases">
        <title>Genome sequencing of Thermotog hypogea.</title>
        <authorList>
            <person name="Zhang X."/>
            <person name="Alvare G."/>
            <person name="Fristensky B."/>
            <person name="Chen L."/>
            <person name="Suen T."/>
            <person name="Chen Q."/>
            <person name="Ma K."/>
        </authorList>
    </citation>
    <scope>NUCLEOTIDE SEQUENCE [LARGE SCALE GENOMIC DNA]</scope>
    <source>
        <strain evidence="2 3">DSM 11164</strain>
    </source>
</reference>
<dbReference type="PATRIC" id="fig|1123384.7.peg.473"/>
<dbReference type="PaxDb" id="1123384-AJ81_02395"/>
<accession>A0A0X1KPR4</accession>
<protein>
    <submittedName>
        <fullName evidence="2">Uncharacterized protein</fullName>
    </submittedName>
</protein>
<evidence type="ECO:0000313" key="2">
    <source>
        <dbReference type="EMBL" id="AJC73243.1"/>
    </source>
</evidence>